<name>A0A4Y6PZJ1_PERCE</name>
<comment type="similarity">
    <text evidence="4">Belongs to the SbcD family.</text>
</comment>
<dbReference type="CDD" id="cd00840">
    <property type="entry name" value="MPP_Mre11_N"/>
    <property type="match status" value="1"/>
</dbReference>
<dbReference type="InterPro" id="IPR004593">
    <property type="entry name" value="SbcD"/>
</dbReference>
<proteinExistence type="inferred from homology"/>
<dbReference type="GO" id="GO:0008408">
    <property type="term" value="F:3'-5' exonuclease activity"/>
    <property type="evidence" value="ECO:0007669"/>
    <property type="project" value="InterPro"/>
</dbReference>
<evidence type="ECO:0000256" key="4">
    <source>
        <dbReference type="RuleBase" id="RU363069"/>
    </source>
</evidence>
<evidence type="ECO:0000256" key="3">
    <source>
        <dbReference type="ARBA" id="ARBA00022839"/>
    </source>
</evidence>
<keyword evidence="2 4" id="KW-0378">Hydrolase</keyword>
<dbReference type="GO" id="GO:0006310">
    <property type="term" value="P:DNA recombination"/>
    <property type="evidence" value="ECO:0007669"/>
    <property type="project" value="UniProtKB-KW"/>
</dbReference>
<dbReference type="InterPro" id="IPR004843">
    <property type="entry name" value="Calcineurin-like_PHP"/>
</dbReference>
<dbReference type="Proteomes" id="UP000315995">
    <property type="component" value="Chromosome"/>
</dbReference>
<evidence type="ECO:0000313" key="7">
    <source>
        <dbReference type="Proteomes" id="UP000315995"/>
    </source>
</evidence>
<dbReference type="InterPro" id="IPR029052">
    <property type="entry name" value="Metallo-depent_PP-like"/>
</dbReference>
<keyword evidence="1 4" id="KW-0540">Nuclease</keyword>
<feature type="domain" description="Calcineurin-like phosphoesterase" evidence="5">
    <location>
        <begin position="1"/>
        <end position="262"/>
    </location>
</feature>
<sequence>MRLLHTSDWHLGASIKQVDCHAEQDRFLSWLVDTLEERDIDVLVVAGDIFHYSNPSNAARKLFYNFLSRCARVDNLRKIIIVAGNHDSPSGLEAPRELLGHLDVHVVGALPRDEEEWPTCLVPVEGHDGEVELVVAAVPYVQEARLGVSLGDGGESELREEYQEAFARLYRRLADEAAERWPQAALAATGHLTIYGKDDEPEKGDFHTGIHRTAKPAASMGEMGEPISDEADHLRTIGTIEAMGPQIFDERFQYVALGHIHRPMPVGGTRHIRYCGTPVATSLDEDTPPRQVIQVDVQAGASPADLPIEVVQVPKWREIFEIDGSEAEINDMLAQMKSAAELPPVVFLRVQLGPDDVAGVDRLSRFKEIIDEHHEVGQRPVIVELRERYDVMVDGGEPIEKMPPIEELSYLDVFEAMYRRRHPDRGAPPERLVAKFRQIEQLMHSNEEGE</sequence>
<evidence type="ECO:0000313" key="6">
    <source>
        <dbReference type="EMBL" id="QDG53427.1"/>
    </source>
</evidence>
<gene>
    <name evidence="4 6" type="primary">sbcD</name>
    <name evidence="6" type="ORF">FIV42_22580</name>
</gene>
<accession>A0A5B8YBD2</accession>
<dbReference type="InterPro" id="IPR041796">
    <property type="entry name" value="Mre11_N"/>
</dbReference>
<dbReference type="PANTHER" id="PTHR30337:SF0">
    <property type="entry name" value="NUCLEASE SBCCD SUBUNIT D"/>
    <property type="match status" value="1"/>
</dbReference>
<accession>A0A4Y6PZJ1</accession>
<dbReference type="OrthoDB" id="9773856at2"/>
<protein>
    <recommendedName>
        <fullName evidence="4">Nuclease SbcCD subunit D</fullName>
    </recommendedName>
</protein>
<comment type="subunit">
    <text evidence="4">Heterodimer of SbcC and SbcD.</text>
</comment>
<evidence type="ECO:0000256" key="2">
    <source>
        <dbReference type="ARBA" id="ARBA00022801"/>
    </source>
</evidence>
<keyword evidence="4" id="KW-0235">DNA replication</keyword>
<dbReference type="Gene3D" id="3.60.21.10">
    <property type="match status" value="1"/>
</dbReference>
<dbReference type="Pfam" id="PF00149">
    <property type="entry name" value="Metallophos"/>
    <property type="match status" value="1"/>
</dbReference>
<keyword evidence="4" id="KW-0233">DNA recombination</keyword>
<organism evidence="6 7">
    <name type="scientific">Persicimonas caeni</name>
    <dbReference type="NCBI Taxonomy" id="2292766"/>
    <lineage>
        <taxon>Bacteria</taxon>
        <taxon>Deltaproteobacteria</taxon>
        <taxon>Bradymonadales</taxon>
        <taxon>Bradymonadaceae</taxon>
        <taxon>Persicimonas</taxon>
    </lineage>
</organism>
<dbReference type="SUPFAM" id="SSF56300">
    <property type="entry name" value="Metallo-dependent phosphatases"/>
    <property type="match status" value="1"/>
</dbReference>
<dbReference type="EMBL" id="CP041186">
    <property type="protein sequence ID" value="QDG53427.1"/>
    <property type="molecule type" value="Genomic_DNA"/>
</dbReference>
<dbReference type="PANTHER" id="PTHR30337">
    <property type="entry name" value="COMPONENT OF ATP-DEPENDENT DSDNA EXONUCLEASE"/>
    <property type="match status" value="1"/>
</dbReference>
<evidence type="ECO:0000256" key="1">
    <source>
        <dbReference type="ARBA" id="ARBA00022722"/>
    </source>
</evidence>
<evidence type="ECO:0000259" key="5">
    <source>
        <dbReference type="Pfam" id="PF00149"/>
    </source>
</evidence>
<keyword evidence="4" id="KW-0255">Endonuclease</keyword>
<keyword evidence="7" id="KW-1185">Reference proteome</keyword>
<reference evidence="6 7" key="1">
    <citation type="submission" date="2019-06" db="EMBL/GenBank/DDBJ databases">
        <title>Persicimonas caeni gen. nov., sp. nov., a predatory bacterium isolated from solar saltern.</title>
        <authorList>
            <person name="Wang S."/>
        </authorList>
    </citation>
    <scope>NUCLEOTIDE SEQUENCE [LARGE SCALE GENOMIC DNA]</scope>
    <source>
        <strain evidence="6 7">YN101</strain>
    </source>
</reference>
<dbReference type="GO" id="GO:0006260">
    <property type="term" value="P:DNA replication"/>
    <property type="evidence" value="ECO:0007669"/>
    <property type="project" value="UniProtKB-KW"/>
</dbReference>
<dbReference type="AlphaFoldDB" id="A0A4Y6PZJ1"/>
<comment type="function">
    <text evidence="4">SbcCD cleaves DNA hairpin structures. These structures can inhibit DNA replication and are intermediates in certain DNA recombination reactions. The complex acts as a 3'-&gt;5' double strand exonuclease that can open hairpins. It also has a 5' single-strand endonuclease activity.</text>
</comment>
<dbReference type="InterPro" id="IPR050535">
    <property type="entry name" value="DNA_Repair-Maintenance_Comp"/>
</dbReference>
<keyword evidence="3 4" id="KW-0269">Exonuclease</keyword>
<dbReference type="NCBIfam" id="TIGR00619">
    <property type="entry name" value="sbcd"/>
    <property type="match status" value="1"/>
</dbReference>
<dbReference type="GO" id="GO:0004519">
    <property type="term" value="F:endonuclease activity"/>
    <property type="evidence" value="ECO:0007669"/>
    <property type="project" value="UniProtKB-KW"/>
</dbReference>
<dbReference type="RefSeq" id="WP_141199883.1">
    <property type="nucleotide sequence ID" value="NZ_CP041186.1"/>
</dbReference>